<sequence>MVDALRMALGKDSIERVGRRDTQWDKAARHALLEIKDKTSLRECTIKLKKRRKSVLDQFTRAVTLFLLRRRYSYPEINLYLETGGIPQIIQKAFLYEQQCTNVYEHRFAGALVLHH</sequence>
<reference evidence="1" key="1">
    <citation type="submission" date="2021-01" db="EMBL/GenBank/DDBJ databases">
        <authorList>
            <person name="Corre E."/>
            <person name="Pelletier E."/>
            <person name="Niang G."/>
            <person name="Scheremetjew M."/>
            <person name="Finn R."/>
            <person name="Kale V."/>
            <person name="Holt S."/>
            <person name="Cochrane G."/>
            <person name="Meng A."/>
            <person name="Brown T."/>
            <person name="Cohen L."/>
        </authorList>
    </citation>
    <scope>NUCLEOTIDE SEQUENCE</scope>
    <source>
        <strain evidence="1">10249 10 AB</strain>
    </source>
</reference>
<name>A0A7S4AEI6_9STRA</name>
<protein>
    <submittedName>
        <fullName evidence="1">Uncharacterized protein</fullName>
    </submittedName>
</protein>
<dbReference type="AlphaFoldDB" id="A0A7S4AEI6"/>
<evidence type="ECO:0000313" key="1">
    <source>
        <dbReference type="EMBL" id="CAE0713085.1"/>
    </source>
</evidence>
<organism evidence="1">
    <name type="scientific">Pseudo-nitzschia australis</name>
    <dbReference type="NCBI Taxonomy" id="44445"/>
    <lineage>
        <taxon>Eukaryota</taxon>
        <taxon>Sar</taxon>
        <taxon>Stramenopiles</taxon>
        <taxon>Ochrophyta</taxon>
        <taxon>Bacillariophyta</taxon>
        <taxon>Bacillariophyceae</taxon>
        <taxon>Bacillariophycidae</taxon>
        <taxon>Bacillariales</taxon>
        <taxon>Bacillariaceae</taxon>
        <taxon>Pseudo-nitzschia</taxon>
    </lineage>
</organism>
<gene>
    <name evidence="1" type="ORF">PAUS00366_LOCUS5837</name>
</gene>
<dbReference type="EMBL" id="HBIX01007518">
    <property type="protein sequence ID" value="CAE0713085.1"/>
    <property type="molecule type" value="Transcribed_RNA"/>
</dbReference>
<proteinExistence type="predicted"/>
<accession>A0A7S4AEI6</accession>